<protein>
    <submittedName>
        <fullName evidence="1">Uncharacterized protein</fullName>
    </submittedName>
</protein>
<evidence type="ECO:0000313" key="2">
    <source>
        <dbReference type="Proteomes" id="UP000600247"/>
    </source>
</evidence>
<dbReference type="RefSeq" id="WP_188889055.1">
    <property type="nucleotide sequence ID" value="NZ_BMHY01000003.1"/>
</dbReference>
<accession>A0A917LZ39</accession>
<dbReference type="Proteomes" id="UP000600247">
    <property type="component" value="Unassembled WGS sequence"/>
</dbReference>
<evidence type="ECO:0000313" key="1">
    <source>
        <dbReference type="EMBL" id="GGG66728.1"/>
    </source>
</evidence>
<reference evidence="1 2" key="1">
    <citation type="journal article" date="2014" name="Int. J. Syst. Evol. Microbiol.">
        <title>Complete genome sequence of Corynebacterium casei LMG S-19264T (=DSM 44701T), isolated from a smear-ripened cheese.</title>
        <authorList>
            <consortium name="US DOE Joint Genome Institute (JGI-PGF)"/>
            <person name="Walter F."/>
            <person name="Albersmeier A."/>
            <person name="Kalinowski J."/>
            <person name="Ruckert C."/>
        </authorList>
    </citation>
    <scope>NUCLEOTIDE SEQUENCE [LARGE SCALE GENOMIC DNA]</scope>
    <source>
        <strain evidence="1 2">CGMCC 1.15286</strain>
    </source>
</reference>
<dbReference type="AlphaFoldDB" id="A0A917LZ39"/>
<dbReference type="EMBL" id="BMHY01000003">
    <property type="protein sequence ID" value="GGG66728.1"/>
    <property type="molecule type" value="Genomic_DNA"/>
</dbReference>
<gene>
    <name evidence="1" type="ORF">GCM10010918_21530</name>
</gene>
<comment type="caution">
    <text evidence="1">The sequence shown here is derived from an EMBL/GenBank/DDBJ whole genome shotgun (WGS) entry which is preliminary data.</text>
</comment>
<organism evidence="1 2">
    <name type="scientific">Paenibacillus radicis</name>
    <name type="common">ex Gao et al. 2016</name>
    <dbReference type="NCBI Taxonomy" id="1737354"/>
    <lineage>
        <taxon>Bacteria</taxon>
        <taxon>Bacillati</taxon>
        <taxon>Bacillota</taxon>
        <taxon>Bacilli</taxon>
        <taxon>Bacillales</taxon>
        <taxon>Paenibacillaceae</taxon>
        <taxon>Paenibacillus</taxon>
    </lineage>
</organism>
<name>A0A917LZ39_9BACL</name>
<keyword evidence="2" id="KW-1185">Reference proteome</keyword>
<sequence length="164" mass="18488">MGTRLWMEHVIKQRFPHVRYIRIHSTGSHKAVIYAWDEHLCLSEKDTADLFRFASDHLPQDVCFTVKPYASAVEDGVAPIEVPDRLRRAAMNGSLDQAGVFAELNSLFTGVVVAYKRYDLRTGTVHLDAYSYASIEEQARSVIQSHVNELMPVGSTARVVFYGT</sequence>
<proteinExistence type="predicted"/>